<evidence type="ECO:0000313" key="13">
    <source>
        <dbReference type="RefSeq" id="XP_019051717.1"/>
    </source>
</evidence>
<keyword evidence="5" id="KW-0479">Metal-binding</keyword>
<keyword evidence="9" id="KW-0812">Transmembrane</keyword>
<evidence type="ECO:0000256" key="2">
    <source>
        <dbReference type="ARBA" id="ARBA00022485"/>
    </source>
</evidence>
<reference evidence="13" key="1">
    <citation type="submission" date="2025-08" db="UniProtKB">
        <authorList>
            <consortium name="RefSeq"/>
        </authorList>
    </citation>
    <scope>IDENTIFICATION</scope>
</reference>
<dbReference type="InterPro" id="IPR020612">
    <property type="entry name" value="Methylthiotransferase_CS"/>
</dbReference>
<comment type="cofactor">
    <cofactor evidence="1">
        <name>[4Fe-4S] cluster</name>
        <dbReference type="ChEBI" id="CHEBI:49883"/>
    </cofactor>
</comment>
<dbReference type="InterPro" id="IPR023404">
    <property type="entry name" value="rSAM_horseshoe"/>
</dbReference>
<evidence type="ECO:0000256" key="3">
    <source>
        <dbReference type="ARBA" id="ARBA00022679"/>
    </source>
</evidence>
<dbReference type="RefSeq" id="XP_019051717.1">
    <property type="nucleotide sequence ID" value="XM_019196172.1"/>
</dbReference>
<keyword evidence="12" id="KW-1185">Reference proteome</keyword>
<dbReference type="InterPro" id="IPR013848">
    <property type="entry name" value="Methylthiotransferase_N"/>
</dbReference>
<dbReference type="Gene3D" id="3.40.50.12160">
    <property type="entry name" value="Methylthiotransferase, N-terminal domain"/>
    <property type="match status" value="1"/>
</dbReference>
<gene>
    <name evidence="13" type="primary">LOC104588556</name>
</gene>
<evidence type="ECO:0000256" key="7">
    <source>
        <dbReference type="ARBA" id="ARBA00023014"/>
    </source>
</evidence>
<dbReference type="GeneID" id="104588556"/>
<dbReference type="OrthoDB" id="1730074at2759"/>
<keyword evidence="6" id="KW-0408">Iron</keyword>
<dbReference type="PROSITE" id="PS50926">
    <property type="entry name" value="TRAM"/>
    <property type="match status" value="1"/>
</dbReference>
<dbReference type="GO" id="GO:0035596">
    <property type="term" value="F:methylthiotransferase activity"/>
    <property type="evidence" value="ECO:0007669"/>
    <property type="project" value="InterPro"/>
</dbReference>
<evidence type="ECO:0000256" key="8">
    <source>
        <dbReference type="SAM" id="MobiDB-lite"/>
    </source>
</evidence>
<dbReference type="InterPro" id="IPR007197">
    <property type="entry name" value="rSAM"/>
</dbReference>
<feature type="domain" description="TRAM" evidence="10">
    <location>
        <begin position="317"/>
        <end position="379"/>
    </location>
</feature>
<evidence type="ECO:0000259" key="11">
    <source>
        <dbReference type="PROSITE" id="PS51449"/>
    </source>
</evidence>
<feature type="domain" description="MTTase N-terminal" evidence="11">
    <location>
        <begin position="61"/>
        <end position="169"/>
    </location>
</feature>
<dbReference type="GO" id="GO:0046872">
    <property type="term" value="F:metal ion binding"/>
    <property type="evidence" value="ECO:0007669"/>
    <property type="project" value="UniProtKB-KW"/>
</dbReference>
<dbReference type="PROSITE" id="PS51449">
    <property type="entry name" value="MTTASE_N"/>
    <property type="match status" value="1"/>
</dbReference>
<name>A0A1U8PYU2_NELNU</name>
<keyword evidence="7" id="KW-0411">Iron-sulfur</keyword>
<evidence type="ECO:0000256" key="5">
    <source>
        <dbReference type="ARBA" id="ARBA00022723"/>
    </source>
</evidence>
<dbReference type="GO" id="GO:0051539">
    <property type="term" value="F:4 iron, 4 sulfur cluster binding"/>
    <property type="evidence" value="ECO:0007669"/>
    <property type="project" value="UniProtKB-KW"/>
</dbReference>
<dbReference type="Proteomes" id="UP000189703">
    <property type="component" value="Unplaced"/>
</dbReference>
<dbReference type="PROSITE" id="PS01278">
    <property type="entry name" value="MTTASE_RADICAL"/>
    <property type="match status" value="1"/>
</dbReference>
<dbReference type="Pfam" id="PF00919">
    <property type="entry name" value="UPF0004"/>
    <property type="match status" value="1"/>
</dbReference>
<feature type="transmembrane region" description="Helical" evidence="9">
    <location>
        <begin position="493"/>
        <end position="515"/>
    </location>
</feature>
<sequence>MEDIEDLLVGSGGAPPGFRLPLTAVGMKPRRNKPNNHASKEQNTKFQGLSPTSSPEVPGTQTIYMKTFGCSHNQSDSEYMAGQLAAFGYVLSDNPEESDLWLINTCTVKSPSQSAMDTLIIRCKNAKKPLVVAGCVPQGSRDLKELQGVSIVGVQQIDRVVEVVEETLKGHEVRLLNRKTLPALDLPKVRKNEFIEILPINVGCLGACTYCKTKHARGHLGSYTVDSLVERVRTVIADGVKEIWLSSEDTGAYGETDEDFSQTVGLINEYKFPQVHISQFYPRPGTPAARMKKVPSNIVKKRSRELTSIFESFTPYQGMEGQVEKIWITEIATDGIHLVGHTKGYVQVLVNAPESMLGTSTNVKITSIGRWSVFGEVIDTLDQIPDTTFSGIKSTVDKFHLCSDLYETCACSGQPEPCACAEQNCKEQNVVRKSTNTRADKSLEEQKSRNPIGWLCRRRKVQRPECMVNGHAVKPIEKQVMRKRLGELGVIDWALLFGILVSFFTILALLLDLTFRMQSSK</sequence>
<dbReference type="SFLD" id="SFLDS00029">
    <property type="entry name" value="Radical_SAM"/>
    <property type="match status" value="1"/>
</dbReference>
<evidence type="ECO:0000256" key="6">
    <source>
        <dbReference type="ARBA" id="ARBA00023004"/>
    </source>
</evidence>
<evidence type="ECO:0000259" key="10">
    <source>
        <dbReference type="PROSITE" id="PS50926"/>
    </source>
</evidence>
<evidence type="ECO:0000313" key="12">
    <source>
        <dbReference type="Proteomes" id="UP000189703"/>
    </source>
</evidence>
<dbReference type="Gene3D" id="3.80.30.20">
    <property type="entry name" value="tm_1862 like domain"/>
    <property type="match status" value="2"/>
</dbReference>
<keyword evidence="9" id="KW-0472">Membrane</keyword>
<feature type="compositionally biased region" description="Polar residues" evidence="8">
    <location>
        <begin position="44"/>
        <end position="58"/>
    </location>
</feature>
<accession>A0A1U8PYU2</accession>
<keyword evidence="3" id="KW-0808">Transferase</keyword>
<dbReference type="InterPro" id="IPR038135">
    <property type="entry name" value="Methylthiotransferase_N_sf"/>
</dbReference>
<dbReference type="AlphaFoldDB" id="A0A1U8PYU2"/>
<feature type="region of interest" description="Disordered" evidence="8">
    <location>
        <begin position="28"/>
        <end position="58"/>
    </location>
</feature>
<dbReference type="FunFam" id="3.40.50.12160:FF:000009">
    <property type="entry name" value="threonylcarbamoyladenosine tRNA methylthiotransferase"/>
    <property type="match status" value="1"/>
</dbReference>
<dbReference type="InterPro" id="IPR058240">
    <property type="entry name" value="rSAM_sf"/>
</dbReference>
<evidence type="ECO:0000256" key="4">
    <source>
        <dbReference type="ARBA" id="ARBA00022691"/>
    </source>
</evidence>
<proteinExistence type="predicted"/>
<dbReference type="InterPro" id="IPR002792">
    <property type="entry name" value="TRAM_dom"/>
</dbReference>
<dbReference type="SUPFAM" id="SSF102114">
    <property type="entry name" value="Radical SAM enzymes"/>
    <property type="match status" value="2"/>
</dbReference>
<protein>
    <submittedName>
        <fullName evidence="13">Threonylcarbamoyladenosine tRNA methylthiotransferase isoform X2</fullName>
    </submittedName>
</protein>
<dbReference type="PANTHER" id="PTHR11918">
    <property type="entry name" value="RADICAL SAM PROTEINS"/>
    <property type="match status" value="1"/>
</dbReference>
<keyword evidence="9" id="KW-1133">Transmembrane helix</keyword>
<evidence type="ECO:0000256" key="9">
    <source>
        <dbReference type="SAM" id="Phobius"/>
    </source>
</evidence>
<keyword evidence="4" id="KW-0949">S-adenosyl-L-methionine</keyword>
<dbReference type="PANTHER" id="PTHR11918:SF45">
    <property type="entry name" value="THREONYLCARBAMOYLADENOSINE TRNA METHYLTHIOTRANSFERASE"/>
    <property type="match status" value="1"/>
</dbReference>
<evidence type="ECO:0000256" key="1">
    <source>
        <dbReference type="ARBA" id="ARBA00001966"/>
    </source>
</evidence>
<keyword evidence="2" id="KW-0004">4Fe-4S</keyword>
<organism evidence="12 13">
    <name type="scientific">Nelumbo nucifera</name>
    <name type="common">Sacred lotus</name>
    <dbReference type="NCBI Taxonomy" id="4432"/>
    <lineage>
        <taxon>Eukaryota</taxon>
        <taxon>Viridiplantae</taxon>
        <taxon>Streptophyta</taxon>
        <taxon>Embryophyta</taxon>
        <taxon>Tracheophyta</taxon>
        <taxon>Spermatophyta</taxon>
        <taxon>Magnoliopsida</taxon>
        <taxon>Proteales</taxon>
        <taxon>Nelumbonaceae</taxon>
        <taxon>Nelumbo</taxon>
    </lineage>
</organism>